<sequence length="37" mass="4017">MLAVGGRVAHGYKSPWVPDLFDESMTLADRGRITVGL</sequence>
<evidence type="ECO:0000313" key="2">
    <source>
        <dbReference type="Proteomes" id="UP000193244"/>
    </source>
</evidence>
<evidence type="ECO:0000313" key="1">
    <source>
        <dbReference type="EMBL" id="SMG48692.1"/>
    </source>
</evidence>
<dbReference type="EMBL" id="FXAY01000007">
    <property type="protein sequence ID" value="SMG48692.1"/>
    <property type="molecule type" value="Genomic_DNA"/>
</dbReference>
<proteinExistence type="predicted"/>
<reference evidence="2" key="1">
    <citation type="submission" date="2017-04" db="EMBL/GenBank/DDBJ databases">
        <authorList>
            <person name="Varghese N."/>
            <person name="Submissions S."/>
        </authorList>
    </citation>
    <scope>NUCLEOTIDE SEQUENCE [LARGE SCALE GENOMIC DNA]</scope>
    <source>
        <strain evidence="2">VKM Ac-2510</strain>
    </source>
</reference>
<organism evidence="1 2">
    <name type="scientific">Agreia pratensis</name>
    <dbReference type="NCBI Taxonomy" id="150121"/>
    <lineage>
        <taxon>Bacteria</taxon>
        <taxon>Bacillati</taxon>
        <taxon>Actinomycetota</taxon>
        <taxon>Actinomycetes</taxon>
        <taxon>Micrococcales</taxon>
        <taxon>Microbacteriaceae</taxon>
        <taxon>Agreia</taxon>
    </lineage>
</organism>
<accession>A0A1X7L5Z6</accession>
<protein>
    <submittedName>
        <fullName evidence="1">Uncharacterized protein</fullName>
    </submittedName>
</protein>
<gene>
    <name evidence="1" type="ORF">SAMN06296010_3350</name>
</gene>
<name>A0A1X7L5Z6_9MICO</name>
<keyword evidence="2" id="KW-1185">Reference proteome</keyword>
<dbReference type="Proteomes" id="UP000193244">
    <property type="component" value="Unassembled WGS sequence"/>
</dbReference>
<dbReference type="AlphaFoldDB" id="A0A1X7L5Z6"/>